<keyword evidence="3" id="KW-1185">Reference proteome</keyword>
<evidence type="ECO:0000256" key="1">
    <source>
        <dbReference type="SAM" id="SignalP"/>
    </source>
</evidence>
<comment type="caution">
    <text evidence="2">The sequence shown here is derived from an EMBL/GenBank/DDBJ whole genome shotgun (WGS) entry which is preliminary data.</text>
</comment>
<dbReference type="Pfam" id="PF06693">
    <property type="entry name" value="DUF1190"/>
    <property type="match status" value="1"/>
</dbReference>
<dbReference type="Proteomes" id="UP000321258">
    <property type="component" value="Unassembled WGS sequence"/>
</dbReference>
<dbReference type="EMBL" id="BJZT01000037">
    <property type="protein sequence ID" value="GEP00989.1"/>
    <property type="molecule type" value="Genomic_DNA"/>
</dbReference>
<gene>
    <name evidence="2" type="ORF">MHA02_33760</name>
</gene>
<feature type="chain" id="PRO_5022039740" description="DUF1190 domain-containing protein" evidence="1">
    <location>
        <begin position="24"/>
        <end position="195"/>
    </location>
</feature>
<accession>A0A512ITM0</accession>
<evidence type="ECO:0000313" key="3">
    <source>
        <dbReference type="Proteomes" id="UP000321258"/>
    </source>
</evidence>
<dbReference type="RefSeq" id="WP_238180392.1">
    <property type="nucleotide sequence ID" value="NZ_BJZT01000037.1"/>
</dbReference>
<dbReference type="AlphaFoldDB" id="A0A512ITM0"/>
<name>A0A512ITM0_9HYPH</name>
<dbReference type="InterPro" id="IPR009576">
    <property type="entry name" value="Biofilm_formation_YgiB"/>
</dbReference>
<sequence length="195" mass="19814">MKRSRTVSLVLLAGAGVAAFGFAHFDPSQDEEDVRFYAGPSDCIDARLRSSAECLSEYETARALYPTAAPRYASSGTCEAHHGLGRCVTGESVTEAARGQYLPLMAGYMIGLTADQNLPPQPVYDHAPQGEALSGGGPGGAGYCTGSGARIWTVGGGRSSAARVSSAALRGSSFGGFGGTGRSFSSSSRGGFGGG</sequence>
<keyword evidence="1" id="KW-0732">Signal</keyword>
<organism evidence="2 3">
    <name type="scientific">Methylobacterium haplocladii</name>
    <dbReference type="NCBI Taxonomy" id="1176176"/>
    <lineage>
        <taxon>Bacteria</taxon>
        <taxon>Pseudomonadati</taxon>
        <taxon>Pseudomonadota</taxon>
        <taxon>Alphaproteobacteria</taxon>
        <taxon>Hyphomicrobiales</taxon>
        <taxon>Methylobacteriaceae</taxon>
        <taxon>Methylobacterium</taxon>
    </lineage>
</organism>
<protein>
    <recommendedName>
        <fullName evidence="4">DUF1190 domain-containing protein</fullName>
    </recommendedName>
</protein>
<feature type="signal peptide" evidence="1">
    <location>
        <begin position="1"/>
        <end position="23"/>
    </location>
</feature>
<reference evidence="2 3" key="1">
    <citation type="submission" date="2019-07" db="EMBL/GenBank/DDBJ databases">
        <title>Whole genome shotgun sequence of Methylobacterium haplocladii NBRC 107714.</title>
        <authorList>
            <person name="Hosoyama A."/>
            <person name="Uohara A."/>
            <person name="Ohji S."/>
            <person name="Ichikawa N."/>
        </authorList>
    </citation>
    <scope>NUCLEOTIDE SEQUENCE [LARGE SCALE GENOMIC DNA]</scope>
    <source>
        <strain evidence="2 3">NBRC 107714</strain>
    </source>
</reference>
<proteinExistence type="predicted"/>
<evidence type="ECO:0008006" key="4">
    <source>
        <dbReference type="Google" id="ProtNLM"/>
    </source>
</evidence>
<evidence type="ECO:0000313" key="2">
    <source>
        <dbReference type="EMBL" id="GEP00989.1"/>
    </source>
</evidence>